<dbReference type="Proteomes" id="UP001141629">
    <property type="component" value="Unassembled WGS sequence"/>
</dbReference>
<evidence type="ECO:0000259" key="2">
    <source>
        <dbReference type="Pfam" id="PF18914"/>
    </source>
</evidence>
<accession>A0A9X2Z392</accession>
<dbReference type="Pfam" id="PF18914">
    <property type="entry name" value="DUF5666"/>
    <property type="match status" value="2"/>
</dbReference>
<keyword evidence="4" id="KW-1185">Reference proteome</keyword>
<protein>
    <recommendedName>
        <fullName evidence="2">DUF5666 domain-containing protein</fullName>
    </recommendedName>
</protein>
<feature type="domain" description="DUF5666" evidence="2">
    <location>
        <begin position="59"/>
        <end position="105"/>
    </location>
</feature>
<evidence type="ECO:0000313" key="3">
    <source>
        <dbReference type="EMBL" id="MCV7422875.1"/>
    </source>
</evidence>
<comment type="caution">
    <text evidence="3">The sequence shown here is derived from an EMBL/GenBank/DDBJ whole genome shotgun (WGS) entry which is preliminary data.</text>
</comment>
<dbReference type="EMBL" id="JACKVK010000011">
    <property type="protein sequence ID" value="MCV7422875.1"/>
    <property type="molecule type" value="Genomic_DNA"/>
</dbReference>
<sequence>MITSRRGTRCATAVLAGIAALSLAACGSSTTTGASVTAASGAPSTSTTPAPAAKARVAGLITSVSGGTVTVNGPKGPTTVDVTPSTRVTRTTPGQLAGVTVGECVVARPAKNGGTPPTITAASVAYGTAENAQCSHPGTTTDHRAVVGTVASVDANTIAVTSTNAAAGSVTVTPTTRYMARSDATPSVIAVGQCLTARGTSDASGLQAQDVAVRPSRNGRCGR</sequence>
<reference evidence="3" key="2">
    <citation type="journal article" date="2022" name="BMC Genomics">
        <title>Comparative genome analysis of mycobacteria focusing on tRNA and non-coding RNA.</title>
        <authorList>
            <person name="Behra P.R.K."/>
            <person name="Pettersson B.M.F."/>
            <person name="Ramesh M."/>
            <person name="Das S."/>
            <person name="Dasgupta S."/>
            <person name="Kirsebom L.A."/>
        </authorList>
    </citation>
    <scope>NUCLEOTIDE SEQUENCE</scope>
    <source>
        <strain evidence="3">DSM 44838</strain>
    </source>
</reference>
<feature type="signal peptide" evidence="1">
    <location>
        <begin position="1"/>
        <end position="34"/>
    </location>
</feature>
<evidence type="ECO:0000256" key="1">
    <source>
        <dbReference type="SAM" id="SignalP"/>
    </source>
</evidence>
<feature type="domain" description="DUF5666" evidence="2">
    <location>
        <begin position="148"/>
        <end position="211"/>
    </location>
</feature>
<dbReference type="AlphaFoldDB" id="A0A9X2Z392"/>
<dbReference type="InterPro" id="IPR043724">
    <property type="entry name" value="DUF5666"/>
</dbReference>
<dbReference type="PROSITE" id="PS51257">
    <property type="entry name" value="PROKAR_LIPOPROTEIN"/>
    <property type="match status" value="1"/>
</dbReference>
<evidence type="ECO:0000313" key="4">
    <source>
        <dbReference type="Proteomes" id="UP001141629"/>
    </source>
</evidence>
<reference evidence="3" key="1">
    <citation type="submission" date="2020-07" db="EMBL/GenBank/DDBJ databases">
        <authorList>
            <person name="Pettersson B.M.F."/>
            <person name="Behra P.R.K."/>
            <person name="Ramesh M."/>
            <person name="Das S."/>
            <person name="Dasgupta S."/>
            <person name="Kirsebom L.A."/>
        </authorList>
    </citation>
    <scope>NUCLEOTIDE SEQUENCE</scope>
    <source>
        <strain evidence="3">DSM 44838</strain>
    </source>
</reference>
<organism evidence="3 4">
    <name type="scientific">Mycobacterium yunnanensis</name>
    <dbReference type="NCBI Taxonomy" id="368477"/>
    <lineage>
        <taxon>Bacteria</taxon>
        <taxon>Bacillati</taxon>
        <taxon>Actinomycetota</taxon>
        <taxon>Actinomycetes</taxon>
        <taxon>Mycobacteriales</taxon>
        <taxon>Mycobacteriaceae</taxon>
        <taxon>Mycobacterium</taxon>
    </lineage>
</organism>
<proteinExistence type="predicted"/>
<feature type="chain" id="PRO_5040886161" description="DUF5666 domain-containing protein" evidence="1">
    <location>
        <begin position="35"/>
        <end position="223"/>
    </location>
</feature>
<name>A0A9X2Z392_9MYCO</name>
<keyword evidence="1" id="KW-0732">Signal</keyword>
<gene>
    <name evidence="3" type="ORF">H7K45_20190</name>
</gene>